<evidence type="ECO:0000256" key="1">
    <source>
        <dbReference type="SAM" id="MobiDB-lite"/>
    </source>
</evidence>
<evidence type="ECO:0000313" key="2">
    <source>
        <dbReference type="Proteomes" id="UP000887572"/>
    </source>
</evidence>
<evidence type="ECO:0000313" key="3">
    <source>
        <dbReference type="WBParaSite" id="Gr19_v10_g7895.t1"/>
    </source>
</evidence>
<organism evidence="2 3">
    <name type="scientific">Globodera rostochiensis</name>
    <name type="common">Golden nematode worm</name>
    <name type="synonym">Heterodera rostochiensis</name>
    <dbReference type="NCBI Taxonomy" id="31243"/>
    <lineage>
        <taxon>Eukaryota</taxon>
        <taxon>Metazoa</taxon>
        <taxon>Ecdysozoa</taxon>
        <taxon>Nematoda</taxon>
        <taxon>Chromadorea</taxon>
        <taxon>Rhabditida</taxon>
        <taxon>Tylenchina</taxon>
        <taxon>Tylenchomorpha</taxon>
        <taxon>Tylenchoidea</taxon>
        <taxon>Heteroderidae</taxon>
        <taxon>Heteroderinae</taxon>
        <taxon>Globodera</taxon>
    </lineage>
</organism>
<reference evidence="3" key="1">
    <citation type="submission" date="2022-11" db="UniProtKB">
        <authorList>
            <consortium name="WormBaseParasite"/>
        </authorList>
    </citation>
    <scope>IDENTIFICATION</scope>
</reference>
<feature type="region of interest" description="Disordered" evidence="1">
    <location>
        <begin position="102"/>
        <end position="144"/>
    </location>
</feature>
<feature type="compositionally biased region" description="Polar residues" evidence="1">
    <location>
        <begin position="102"/>
        <end position="115"/>
    </location>
</feature>
<keyword evidence="2" id="KW-1185">Reference proteome</keyword>
<feature type="region of interest" description="Disordered" evidence="1">
    <location>
        <begin position="1"/>
        <end position="64"/>
    </location>
</feature>
<protein>
    <submittedName>
        <fullName evidence="3">Uncharacterized protein</fullName>
    </submittedName>
</protein>
<accession>A0A914I6A2</accession>
<sequence>MAADPGRQPSVRSSPKNEPASSRSPSVPTLVKLGLDPGEGQNWGKEEEEGSAESMGEAREKGGATAFGTFLPRTVLSPHSSDHQKVPDKQCLLSIRSTFPISQSASSRIHQSESANLRRLANQERTARARKFPPPEPNSTSAAIHLTSHCHLDLQSVL</sequence>
<dbReference type="AlphaFoldDB" id="A0A914I6A2"/>
<proteinExistence type="predicted"/>
<feature type="compositionally biased region" description="Polar residues" evidence="1">
    <location>
        <begin position="10"/>
        <end position="27"/>
    </location>
</feature>
<dbReference type="WBParaSite" id="Gr19_v10_g7895.t1">
    <property type="protein sequence ID" value="Gr19_v10_g7895.t1"/>
    <property type="gene ID" value="Gr19_v10_g7895"/>
</dbReference>
<dbReference type="Proteomes" id="UP000887572">
    <property type="component" value="Unplaced"/>
</dbReference>
<name>A0A914I6A2_GLORO</name>